<dbReference type="SUPFAM" id="SSF51735">
    <property type="entry name" value="NAD(P)-binding Rossmann-fold domains"/>
    <property type="match status" value="1"/>
</dbReference>
<evidence type="ECO:0000313" key="6">
    <source>
        <dbReference type="Proteomes" id="UP001171902"/>
    </source>
</evidence>
<dbReference type="PIRSF" id="PIRSF000126">
    <property type="entry name" value="11-beta-HSD1"/>
    <property type="match status" value="1"/>
</dbReference>
<dbReference type="PRINTS" id="PR00080">
    <property type="entry name" value="SDRFAMILY"/>
</dbReference>
<dbReference type="RefSeq" id="WP_289958550.1">
    <property type="nucleotide sequence ID" value="NZ_JAUEMJ010000005.1"/>
</dbReference>
<dbReference type="Gene3D" id="3.40.50.720">
    <property type="entry name" value="NAD(P)-binding Rossmann-like Domain"/>
    <property type="match status" value="1"/>
</dbReference>
<dbReference type="CDD" id="cd05233">
    <property type="entry name" value="SDR_c"/>
    <property type="match status" value="1"/>
</dbReference>
<dbReference type="PANTHER" id="PTHR43899:SF13">
    <property type="entry name" value="RH59310P"/>
    <property type="match status" value="1"/>
</dbReference>
<dbReference type="PANTHER" id="PTHR43899">
    <property type="entry name" value="RH59310P"/>
    <property type="match status" value="1"/>
</dbReference>
<dbReference type="InterPro" id="IPR036291">
    <property type="entry name" value="NAD(P)-bd_dom_sf"/>
</dbReference>
<accession>A0ABT7YSM8</accession>
<organism evidence="5 6">
    <name type="scientific">Glycomyces tritici</name>
    <dbReference type="NCBI Taxonomy" id="2665176"/>
    <lineage>
        <taxon>Bacteria</taxon>
        <taxon>Bacillati</taxon>
        <taxon>Actinomycetota</taxon>
        <taxon>Actinomycetes</taxon>
        <taxon>Glycomycetales</taxon>
        <taxon>Glycomycetaceae</taxon>
        <taxon>Glycomyces</taxon>
    </lineage>
</organism>
<dbReference type="EMBL" id="JAUEMJ010000005">
    <property type="protein sequence ID" value="MDN3241644.1"/>
    <property type="molecule type" value="Genomic_DNA"/>
</dbReference>
<comment type="similarity">
    <text evidence="1 3">Belongs to the short-chain dehydrogenases/reductases (SDR) family.</text>
</comment>
<dbReference type="InterPro" id="IPR057326">
    <property type="entry name" value="KR_dom"/>
</dbReference>
<evidence type="ECO:0000313" key="5">
    <source>
        <dbReference type="EMBL" id="MDN3241644.1"/>
    </source>
</evidence>
<evidence type="ECO:0000256" key="1">
    <source>
        <dbReference type="ARBA" id="ARBA00006484"/>
    </source>
</evidence>
<dbReference type="SMART" id="SM00822">
    <property type="entry name" value="PKS_KR"/>
    <property type="match status" value="1"/>
</dbReference>
<keyword evidence="2" id="KW-0560">Oxidoreductase</keyword>
<reference evidence="5" key="1">
    <citation type="submission" date="2023-06" db="EMBL/GenBank/DDBJ databases">
        <title>Gycomyces niveus sp.nov., a novel actinomycete isolated from soil in Shouguang.</title>
        <authorList>
            <person name="Yang X."/>
            <person name="Zhao J."/>
        </authorList>
    </citation>
    <scope>NUCLEOTIDE SEQUENCE</scope>
    <source>
        <strain evidence="5">NEAU C2</strain>
    </source>
</reference>
<dbReference type="Proteomes" id="UP001171902">
    <property type="component" value="Unassembled WGS sequence"/>
</dbReference>
<feature type="domain" description="Ketoreductase" evidence="4">
    <location>
        <begin position="9"/>
        <end position="180"/>
    </location>
</feature>
<dbReference type="Pfam" id="PF00106">
    <property type="entry name" value="adh_short"/>
    <property type="match status" value="1"/>
</dbReference>
<dbReference type="InterPro" id="IPR002347">
    <property type="entry name" value="SDR_fam"/>
</dbReference>
<dbReference type="InterPro" id="IPR051019">
    <property type="entry name" value="VLCFA-Steroid_DH"/>
</dbReference>
<keyword evidence="6" id="KW-1185">Reference proteome</keyword>
<name>A0ABT7YSM8_9ACTN</name>
<comment type="caution">
    <text evidence="5">The sequence shown here is derived from an EMBL/GenBank/DDBJ whole genome shotgun (WGS) entry which is preliminary data.</text>
</comment>
<sequence length="266" mass="28118">MHGERAPRPTALITGGAAGIGAAFARALAAEGYRLILVDRDREGLQAFAASLGADTETVTADLADEADLIRVEERCRAGLDLLVNNAGFGHPTEFLETSAAAEIAMSRVHVEAVLRLTIAALPAMIERGSGGIVNTGSVLGFFPSSTYSASKAWVINFSQSAHTKAKPHGVRVTVLCPGFTRTEFHDSAGMNMSMVPAFLWLDADTLVKAALRDWRKGKALSIPGWHSKVITALSRLLPMRLILRIHAGGGKGSRAVRAAAPGGQR</sequence>
<evidence type="ECO:0000256" key="2">
    <source>
        <dbReference type="ARBA" id="ARBA00023002"/>
    </source>
</evidence>
<gene>
    <name evidence="5" type="ORF">QWI33_18110</name>
</gene>
<proteinExistence type="inferred from homology"/>
<evidence type="ECO:0000259" key="4">
    <source>
        <dbReference type="SMART" id="SM00822"/>
    </source>
</evidence>
<protein>
    <submittedName>
        <fullName evidence="5">SDR family NAD(P)-dependent oxidoreductase</fullName>
    </submittedName>
</protein>
<dbReference type="PRINTS" id="PR00081">
    <property type="entry name" value="GDHRDH"/>
</dbReference>
<evidence type="ECO:0000256" key="3">
    <source>
        <dbReference type="RuleBase" id="RU000363"/>
    </source>
</evidence>